<dbReference type="EMBL" id="FUIG01000013">
    <property type="protein sequence ID" value="SJM29491.1"/>
    <property type="molecule type" value="Genomic_DNA"/>
</dbReference>
<evidence type="ECO:0000313" key="3">
    <source>
        <dbReference type="Proteomes" id="UP000245698"/>
    </source>
</evidence>
<keyword evidence="3" id="KW-1185">Reference proteome</keyword>
<gene>
    <name evidence="2" type="ORF">BQ8482_111422</name>
</gene>
<sequence length="213" mass="23406">MAGMGVGFDGAAAGFHRHQHAVERSGRRRQQRLGNAFRLHRDLAPTVGAHAIEIADGIVAVSNQRRRLDVESGGERPDHLDAKRGQAALDLAESTDRNAGLGGKLGQRKTAFQPKRAHAPADPHIGVVFRLFSRLVQYIHLFPDLVFGILEWRRAVLPSPRGRREIGAQAETVERCWPECGWCQAGTPLLRPSSARPPSPTRGEGKARFSRLP</sequence>
<organism evidence="2 3">
    <name type="scientific">Mesorhizobium delmotii</name>
    <dbReference type="NCBI Taxonomy" id="1631247"/>
    <lineage>
        <taxon>Bacteria</taxon>
        <taxon>Pseudomonadati</taxon>
        <taxon>Pseudomonadota</taxon>
        <taxon>Alphaproteobacteria</taxon>
        <taxon>Hyphomicrobiales</taxon>
        <taxon>Phyllobacteriaceae</taxon>
        <taxon>Mesorhizobium</taxon>
    </lineage>
</organism>
<accession>A0A2P9AEB9</accession>
<dbReference type="AlphaFoldDB" id="A0A2P9AEB9"/>
<feature type="region of interest" description="Disordered" evidence="1">
    <location>
        <begin position="188"/>
        <end position="213"/>
    </location>
</feature>
<feature type="region of interest" description="Disordered" evidence="1">
    <location>
        <begin position="98"/>
        <end position="117"/>
    </location>
</feature>
<evidence type="ECO:0000256" key="1">
    <source>
        <dbReference type="SAM" id="MobiDB-lite"/>
    </source>
</evidence>
<evidence type="ECO:0000313" key="2">
    <source>
        <dbReference type="EMBL" id="SJM29491.1"/>
    </source>
</evidence>
<proteinExistence type="predicted"/>
<name>A0A2P9AEB9_9HYPH</name>
<dbReference type="Proteomes" id="UP000245698">
    <property type="component" value="Unassembled WGS sequence"/>
</dbReference>
<protein>
    <submittedName>
        <fullName evidence="2">Uncharacterized protein</fullName>
    </submittedName>
</protein>
<reference evidence="3" key="1">
    <citation type="submission" date="2016-12" db="EMBL/GenBank/DDBJ databases">
        <authorList>
            <person name="Brunel B."/>
        </authorList>
    </citation>
    <scope>NUCLEOTIDE SEQUENCE [LARGE SCALE GENOMIC DNA]</scope>
</reference>